<feature type="transmembrane region" description="Helical" evidence="1">
    <location>
        <begin position="144"/>
        <end position="165"/>
    </location>
</feature>
<evidence type="ECO:0000313" key="3">
    <source>
        <dbReference type="Proteomes" id="UP000007264"/>
    </source>
</evidence>
<reference evidence="2 3" key="1">
    <citation type="journal article" date="2012" name="Genome Biol.">
        <title>The genome of the polar eukaryotic microalga coccomyxa subellipsoidea reveals traits of cold adaptation.</title>
        <authorList>
            <person name="Blanc G."/>
            <person name="Agarkova I."/>
            <person name="Grimwood J."/>
            <person name="Kuo A."/>
            <person name="Brueggeman A."/>
            <person name="Dunigan D."/>
            <person name="Gurnon J."/>
            <person name="Ladunga I."/>
            <person name="Lindquist E."/>
            <person name="Lucas S."/>
            <person name="Pangilinan J."/>
            <person name="Proschold T."/>
            <person name="Salamov A."/>
            <person name="Schmutz J."/>
            <person name="Weeks D."/>
            <person name="Yamada T."/>
            <person name="Claverie J.M."/>
            <person name="Grigoriev I."/>
            <person name="Van Etten J."/>
            <person name="Lomsadze A."/>
            <person name="Borodovsky M."/>
        </authorList>
    </citation>
    <scope>NUCLEOTIDE SEQUENCE [LARGE SCALE GENOMIC DNA]</scope>
    <source>
        <strain evidence="2 3">C-169</strain>
    </source>
</reference>
<dbReference type="Proteomes" id="UP000007264">
    <property type="component" value="Unassembled WGS sequence"/>
</dbReference>
<proteinExistence type="predicted"/>
<comment type="caution">
    <text evidence="2">The sequence shown here is derived from an EMBL/GenBank/DDBJ whole genome shotgun (WGS) entry which is preliminary data.</text>
</comment>
<keyword evidence="1" id="KW-0812">Transmembrane</keyword>
<feature type="transmembrane region" description="Helical" evidence="1">
    <location>
        <begin position="177"/>
        <end position="198"/>
    </location>
</feature>
<accession>I0YJA0</accession>
<organism evidence="2 3">
    <name type="scientific">Coccomyxa subellipsoidea (strain C-169)</name>
    <name type="common">Green microalga</name>
    <dbReference type="NCBI Taxonomy" id="574566"/>
    <lineage>
        <taxon>Eukaryota</taxon>
        <taxon>Viridiplantae</taxon>
        <taxon>Chlorophyta</taxon>
        <taxon>core chlorophytes</taxon>
        <taxon>Trebouxiophyceae</taxon>
        <taxon>Trebouxiophyceae incertae sedis</taxon>
        <taxon>Coccomyxaceae</taxon>
        <taxon>Coccomyxa</taxon>
        <taxon>Coccomyxa subellipsoidea</taxon>
    </lineage>
</organism>
<dbReference type="RefSeq" id="XP_005643013.1">
    <property type="nucleotide sequence ID" value="XM_005642956.1"/>
</dbReference>
<keyword evidence="1" id="KW-1133">Transmembrane helix</keyword>
<dbReference type="AlphaFoldDB" id="I0YJA0"/>
<name>I0YJA0_COCSC</name>
<dbReference type="GeneID" id="17036526"/>
<feature type="transmembrane region" description="Helical" evidence="1">
    <location>
        <begin position="102"/>
        <end position="123"/>
    </location>
</feature>
<dbReference type="EMBL" id="AGSI01000023">
    <property type="protein sequence ID" value="EIE18469.1"/>
    <property type="molecule type" value="Genomic_DNA"/>
</dbReference>
<gene>
    <name evidence="2" type="ORF">COCSUDRAFT_45271</name>
</gene>
<feature type="transmembrane region" description="Helical" evidence="1">
    <location>
        <begin position="6"/>
        <end position="27"/>
    </location>
</feature>
<evidence type="ECO:0000313" key="2">
    <source>
        <dbReference type="EMBL" id="EIE18469.1"/>
    </source>
</evidence>
<dbReference type="OrthoDB" id="10479510at2759"/>
<dbReference type="KEGG" id="csl:COCSUDRAFT_45271"/>
<sequence length="215" mass="22599">MLELTNRLVSVALVAYPYAAGSVLFALGARDYKRAALEGLHAARRRHGREQPACVWARTEVRGTQAIVAGCEMCVVSTSAPILLGALPAALSPALLTSAEALLTSVLNVVSGLLFVCGSYVILGSMYASLAPGDVFAWEHLRELGFWGSACYLVGSAGLLLAAVLTQPLLPFAPNLAWWGHLIGYVIGSLWFTAGALAQIADVAQEGTLSADIQM</sequence>
<keyword evidence="3" id="KW-1185">Reference proteome</keyword>
<evidence type="ECO:0000256" key="1">
    <source>
        <dbReference type="SAM" id="Phobius"/>
    </source>
</evidence>
<protein>
    <submittedName>
        <fullName evidence="2">Uncharacterized protein</fullName>
    </submittedName>
</protein>
<keyword evidence="1" id="KW-0472">Membrane</keyword>